<evidence type="ECO:0000256" key="8">
    <source>
        <dbReference type="ARBA" id="ARBA00022723"/>
    </source>
</evidence>
<evidence type="ECO:0000256" key="7">
    <source>
        <dbReference type="ARBA" id="ARBA00022679"/>
    </source>
</evidence>
<proteinExistence type="inferred from homology"/>
<dbReference type="SUPFAM" id="SSF56059">
    <property type="entry name" value="Glutathione synthetase ATP-binding domain-like"/>
    <property type="match status" value="1"/>
</dbReference>
<dbReference type="InterPro" id="IPR002192">
    <property type="entry name" value="PPDK_AMP/ATP-bd"/>
</dbReference>
<dbReference type="PANTHER" id="PTHR43030">
    <property type="entry name" value="PHOSPHOENOLPYRUVATE SYNTHASE"/>
    <property type="match status" value="1"/>
</dbReference>
<evidence type="ECO:0000256" key="2">
    <source>
        <dbReference type="ARBA" id="ARBA00002988"/>
    </source>
</evidence>
<protein>
    <recommendedName>
        <fullName evidence="6 15">Phosphoenolpyruvate synthase</fullName>
        <shortName evidence="15">PEP synthase</shortName>
        <ecNumber evidence="5 15">2.7.9.2</ecNumber>
    </recommendedName>
    <alternativeName>
        <fullName evidence="13 15">Pyruvate, water dikinase</fullName>
    </alternativeName>
</protein>
<dbReference type="InterPro" id="IPR018274">
    <property type="entry name" value="PEP_util_AS"/>
</dbReference>
<dbReference type="GO" id="GO:0008986">
    <property type="term" value="F:pyruvate, water dikinase activity"/>
    <property type="evidence" value="ECO:0007669"/>
    <property type="project" value="UniProtKB-EC"/>
</dbReference>
<comment type="cofactor">
    <cofactor evidence="1 15">
        <name>Mg(2+)</name>
        <dbReference type="ChEBI" id="CHEBI:18420"/>
    </cofactor>
</comment>
<feature type="domain" description="PEP-utilising enzyme mobile" evidence="16">
    <location>
        <begin position="384"/>
        <end position="453"/>
    </location>
</feature>
<dbReference type="Pfam" id="PF01326">
    <property type="entry name" value="PPDK_N"/>
    <property type="match status" value="1"/>
</dbReference>
<dbReference type="UniPathway" id="UPA00138"/>
<feature type="domain" description="PEP-utilising enzyme C-terminal" evidence="18">
    <location>
        <begin position="481"/>
        <end position="769"/>
    </location>
</feature>
<evidence type="ECO:0000313" key="20">
    <source>
        <dbReference type="Proteomes" id="UP000176923"/>
    </source>
</evidence>
<keyword evidence="9 15" id="KW-0547">Nucleotide-binding</keyword>
<dbReference type="InterPro" id="IPR036637">
    <property type="entry name" value="Phosphohistidine_dom_sf"/>
</dbReference>
<evidence type="ECO:0000256" key="6">
    <source>
        <dbReference type="ARBA" id="ARBA00021623"/>
    </source>
</evidence>
<name>A0A1F5ZNP8_9BACT</name>
<dbReference type="GO" id="GO:0005524">
    <property type="term" value="F:ATP binding"/>
    <property type="evidence" value="ECO:0007669"/>
    <property type="project" value="UniProtKB-KW"/>
</dbReference>
<keyword evidence="12 15" id="KW-0460">Magnesium</keyword>
<feature type="domain" description="Pyruvate phosphate dikinase AMP/ATP-binding" evidence="17">
    <location>
        <begin position="17"/>
        <end position="341"/>
    </location>
</feature>
<comment type="caution">
    <text evidence="19">The sequence shown here is derived from an EMBL/GenBank/DDBJ whole genome shotgun (WGS) entry which is preliminary data.</text>
</comment>
<organism evidence="19 20">
    <name type="scientific">Candidatus Gottesmanbacteria bacterium RIFCSPHIGHO2_02_FULL_39_11</name>
    <dbReference type="NCBI Taxonomy" id="1798382"/>
    <lineage>
        <taxon>Bacteria</taxon>
        <taxon>Candidatus Gottesmaniibacteriota</taxon>
    </lineage>
</organism>
<dbReference type="Gene3D" id="3.30.1490.20">
    <property type="entry name" value="ATP-grasp fold, A domain"/>
    <property type="match status" value="1"/>
</dbReference>
<dbReference type="EMBL" id="MFJL01000033">
    <property type="protein sequence ID" value="OGG13954.1"/>
    <property type="molecule type" value="Genomic_DNA"/>
</dbReference>
<evidence type="ECO:0000256" key="1">
    <source>
        <dbReference type="ARBA" id="ARBA00001946"/>
    </source>
</evidence>
<dbReference type="Pfam" id="PF00391">
    <property type="entry name" value="PEP-utilizers"/>
    <property type="match status" value="1"/>
</dbReference>
<dbReference type="Gene3D" id="3.30.470.20">
    <property type="entry name" value="ATP-grasp fold, B domain"/>
    <property type="match status" value="1"/>
</dbReference>
<evidence type="ECO:0000256" key="13">
    <source>
        <dbReference type="ARBA" id="ARBA00033470"/>
    </source>
</evidence>
<evidence type="ECO:0000256" key="15">
    <source>
        <dbReference type="PIRNR" id="PIRNR000854"/>
    </source>
</evidence>
<dbReference type="FunFam" id="3.30.1490.20:FF:000010">
    <property type="entry name" value="Phosphoenolpyruvate synthase"/>
    <property type="match status" value="1"/>
</dbReference>
<accession>A0A1F5ZNP8</accession>
<comment type="pathway">
    <text evidence="3 15">Carbohydrate biosynthesis; gluconeogenesis.</text>
</comment>
<evidence type="ECO:0000259" key="17">
    <source>
        <dbReference type="Pfam" id="PF01326"/>
    </source>
</evidence>
<dbReference type="AlphaFoldDB" id="A0A1F5ZNP8"/>
<comment type="similarity">
    <text evidence="4 15">Belongs to the PEP-utilizing enzyme family.</text>
</comment>
<dbReference type="NCBIfam" id="TIGR01418">
    <property type="entry name" value="PEP_synth"/>
    <property type="match status" value="1"/>
</dbReference>
<keyword evidence="11 15" id="KW-0067">ATP-binding</keyword>
<evidence type="ECO:0000259" key="16">
    <source>
        <dbReference type="Pfam" id="PF00391"/>
    </source>
</evidence>
<dbReference type="GO" id="GO:0006094">
    <property type="term" value="P:gluconeogenesis"/>
    <property type="evidence" value="ECO:0007669"/>
    <property type="project" value="UniProtKB-UniPathway"/>
</dbReference>
<evidence type="ECO:0000256" key="3">
    <source>
        <dbReference type="ARBA" id="ARBA00004742"/>
    </source>
</evidence>
<dbReference type="InterPro" id="IPR013815">
    <property type="entry name" value="ATP_grasp_subdomain_1"/>
</dbReference>
<evidence type="ECO:0000256" key="5">
    <source>
        <dbReference type="ARBA" id="ARBA00011996"/>
    </source>
</evidence>
<keyword evidence="19" id="KW-0670">Pyruvate</keyword>
<dbReference type="PROSITE" id="PS00370">
    <property type="entry name" value="PEP_ENZYMES_PHOS_SITE"/>
    <property type="match status" value="1"/>
</dbReference>
<dbReference type="Proteomes" id="UP000176923">
    <property type="component" value="Unassembled WGS sequence"/>
</dbReference>
<reference evidence="19 20" key="1">
    <citation type="journal article" date="2016" name="Nat. Commun.">
        <title>Thousands of microbial genomes shed light on interconnected biogeochemical processes in an aquifer system.</title>
        <authorList>
            <person name="Anantharaman K."/>
            <person name="Brown C.T."/>
            <person name="Hug L.A."/>
            <person name="Sharon I."/>
            <person name="Castelle C.J."/>
            <person name="Probst A.J."/>
            <person name="Thomas B.C."/>
            <person name="Singh A."/>
            <person name="Wilkins M.J."/>
            <person name="Karaoz U."/>
            <person name="Brodie E.L."/>
            <person name="Williams K.H."/>
            <person name="Hubbard S.S."/>
            <person name="Banfield J.F."/>
        </authorList>
    </citation>
    <scope>NUCLEOTIDE SEQUENCE [LARGE SCALE GENOMIC DNA]</scope>
</reference>
<comment type="function">
    <text evidence="2 15">Catalyzes the phosphorylation of pyruvate to phosphoenolpyruvate.</text>
</comment>
<keyword evidence="7 15" id="KW-0808">Transferase</keyword>
<dbReference type="PRINTS" id="PR01736">
    <property type="entry name" value="PHPHTRNFRASE"/>
</dbReference>
<dbReference type="InterPro" id="IPR006319">
    <property type="entry name" value="PEP_synth"/>
</dbReference>
<dbReference type="Gene3D" id="3.50.30.10">
    <property type="entry name" value="Phosphohistidine domain"/>
    <property type="match status" value="1"/>
</dbReference>
<gene>
    <name evidence="19" type="ORF">A3D77_03570</name>
</gene>
<keyword evidence="8 15" id="KW-0479">Metal-binding</keyword>
<dbReference type="PANTHER" id="PTHR43030:SF1">
    <property type="entry name" value="PHOSPHOENOLPYRUVATE SYNTHASE"/>
    <property type="match status" value="1"/>
</dbReference>
<dbReference type="SUPFAM" id="SSF52009">
    <property type="entry name" value="Phosphohistidine domain"/>
    <property type="match status" value="1"/>
</dbReference>
<evidence type="ECO:0000256" key="4">
    <source>
        <dbReference type="ARBA" id="ARBA00007837"/>
    </source>
</evidence>
<dbReference type="GO" id="GO:0046872">
    <property type="term" value="F:metal ion binding"/>
    <property type="evidence" value="ECO:0007669"/>
    <property type="project" value="UniProtKB-KW"/>
</dbReference>
<sequence length="777" mass="86151">MNYTLWFDQITKDDIGRVGGKGANLGEMFGAGIPVPFGFVVTAQTYFKFLESTKLRFKIKDTLKLLDHKDPRSLETISKTVQKLILSVPMPKEIAMEIMEAYMQLESRTRKKSGFWEGLTSFLKEPLVAVRSSATAEDLPGASFAGQQDTYLNVKGEASLIKKVQEAWASLFTPRAVFYREEQKYDHMKVGIAVVVQLMVASEISGVMFTIDPVSSDKKTMVVEAILGLGEFIVQGIVTPDHFELNKDTLEITNRKISNQHKMLIKKGTENAEVKLTHAQGSKQKVTDEMVQTVAKLGKRLEKHYFFPQDVEWAVEKGNVYIVQTRPITTVKTAKNVTSDQKREDLAQLSHMKLLLTGDPASPGIVSGPVKIIHSASEIDKVLSGDVLVTVQTNPDFVPAMKRAIAIVTEKGGRTSHAAIVSRELGIPAVVGTPGATRILSKEKTVTVDGRKGQVYQGGLSAQQKILIAKSTEKKQGPEIKTATNVYVNLASPGRVEEVAKMNVNGVGLLRAEFMIADIGTHPKKLIKEGKSHVFIEKLANDLLVFAKAFNPRPVVYRATDFKTNEYRNLKGGGDFEPEESNPMLGYRGAYRYMSDPKVFELELAAIKMVRNKHGFKNLWLMLPFVRTVNELVEVKKIIASSGLSRSSNFKLWMMVEIPSNVILLDQFCEAGIDGVSIGSNDLTMLILGTDRDNSEVASEFDERNDAVTWAFEKVIKTAHKYGVTSSMCGQAPSDYPELVEKLVEWGITSMSVNPDVVDAVRETIHRAELKLVSKKR</sequence>
<evidence type="ECO:0000256" key="9">
    <source>
        <dbReference type="ARBA" id="ARBA00022741"/>
    </source>
</evidence>
<dbReference type="EC" id="2.7.9.2" evidence="5 15"/>
<dbReference type="InterPro" id="IPR008279">
    <property type="entry name" value="PEP-util_enz_mobile_dom"/>
</dbReference>
<keyword evidence="10 15" id="KW-0418">Kinase</keyword>
<dbReference type="STRING" id="1798382.A3D77_03570"/>
<comment type="catalytic activity">
    <reaction evidence="14 15">
        <text>pyruvate + ATP + H2O = phosphoenolpyruvate + AMP + phosphate + 2 H(+)</text>
        <dbReference type="Rhea" id="RHEA:11364"/>
        <dbReference type="ChEBI" id="CHEBI:15361"/>
        <dbReference type="ChEBI" id="CHEBI:15377"/>
        <dbReference type="ChEBI" id="CHEBI:15378"/>
        <dbReference type="ChEBI" id="CHEBI:30616"/>
        <dbReference type="ChEBI" id="CHEBI:43474"/>
        <dbReference type="ChEBI" id="CHEBI:58702"/>
        <dbReference type="ChEBI" id="CHEBI:456215"/>
        <dbReference type="EC" id="2.7.9.2"/>
    </reaction>
</comment>
<dbReference type="NCBIfam" id="NF005057">
    <property type="entry name" value="PRK06464.1"/>
    <property type="match status" value="1"/>
</dbReference>
<dbReference type="InterPro" id="IPR015813">
    <property type="entry name" value="Pyrv/PenolPyrv_kinase-like_dom"/>
</dbReference>
<dbReference type="InterPro" id="IPR040442">
    <property type="entry name" value="Pyrv_kinase-like_dom_sf"/>
</dbReference>
<evidence type="ECO:0000256" key="14">
    <source>
        <dbReference type="ARBA" id="ARBA00047700"/>
    </source>
</evidence>
<evidence type="ECO:0000256" key="12">
    <source>
        <dbReference type="ARBA" id="ARBA00022842"/>
    </source>
</evidence>
<evidence type="ECO:0000259" key="18">
    <source>
        <dbReference type="Pfam" id="PF02896"/>
    </source>
</evidence>
<dbReference type="Pfam" id="PF02896">
    <property type="entry name" value="PEP-utilizers_C"/>
    <property type="match status" value="1"/>
</dbReference>
<evidence type="ECO:0000256" key="11">
    <source>
        <dbReference type="ARBA" id="ARBA00022840"/>
    </source>
</evidence>
<dbReference type="InterPro" id="IPR000121">
    <property type="entry name" value="PEP_util_C"/>
</dbReference>
<dbReference type="Gene3D" id="3.20.20.60">
    <property type="entry name" value="Phosphoenolpyruvate-binding domains"/>
    <property type="match status" value="1"/>
</dbReference>
<dbReference type="SUPFAM" id="SSF51621">
    <property type="entry name" value="Phosphoenolpyruvate/pyruvate domain"/>
    <property type="match status" value="1"/>
</dbReference>
<dbReference type="PIRSF" id="PIRSF000854">
    <property type="entry name" value="PEP_synthase"/>
    <property type="match status" value="1"/>
</dbReference>
<evidence type="ECO:0000313" key="19">
    <source>
        <dbReference type="EMBL" id="OGG13954.1"/>
    </source>
</evidence>
<evidence type="ECO:0000256" key="10">
    <source>
        <dbReference type="ARBA" id="ARBA00022777"/>
    </source>
</evidence>